<name>A0A8J4X1V6_CLAMG</name>
<dbReference type="SUPFAM" id="SSF48726">
    <property type="entry name" value="Immunoglobulin"/>
    <property type="match status" value="1"/>
</dbReference>
<dbReference type="GO" id="GO:0016020">
    <property type="term" value="C:membrane"/>
    <property type="evidence" value="ECO:0007669"/>
    <property type="project" value="UniProtKB-SubCell"/>
</dbReference>
<evidence type="ECO:0000313" key="6">
    <source>
        <dbReference type="Proteomes" id="UP000727407"/>
    </source>
</evidence>
<dbReference type="Proteomes" id="UP000727407">
    <property type="component" value="Unassembled WGS sequence"/>
</dbReference>
<gene>
    <name evidence="5" type="ORF">DAT39_009297</name>
</gene>
<keyword evidence="4" id="KW-0325">Glycoprotein</keyword>
<dbReference type="InterPro" id="IPR013783">
    <property type="entry name" value="Ig-like_fold"/>
</dbReference>
<sequence>VCILADQDIVRSTGSSLDFLVEHLNETVSFAEWKFNGNIFAEYDLPHYTFPQSQFSGRLEENHHEIGVTIKNLQPQDSGTFSVVTFTTKQRPTKIFKVYVNDPITDVRIETTQTWKVSTNSCDVNVKCAALKAERVSYLWSGYKTGSGAQLQFSLSPADGAVILKCTATNNLNNITATETLRCRAEQLDTGPIQHVQIEKNQTWKLSTNSCDVSVKCAATETESVFYLWSGYKTASGAQLQFSLSPAEGAVTLNCTAANNISNITATETLSCRAEQPSSALLSALKPISSVVAVSPYLLVTIILGVKCCKAR</sequence>
<evidence type="ECO:0000256" key="1">
    <source>
        <dbReference type="ARBA" id="ARBA00004370"/>
    </source>
</evidence>
<keyword evidence="2" id="KW-0732">Signal</keyword>
<dbReference type="EMBL" id="QNUK01000122">
    <property type="protein sequence ID" value="KAF5900977.1"/>
    <property type="molecule type" value="Genomic_DNA"/>
</dbReference>
<dbReference type="InterPro" id="IPR036179">
    <property type="entry name" value="Ig-like_dom_sf"/>
</dbReference>
<keyword evidence="6" id="KW-1185">Reference proteome</keyword>
<evidence type="ECO:0000256" key="4">
    <source>
        <dbReference type="ARBA" id="ARBA00023180"/>
    </source>
</evidence>
<proteinExistence type="predicted"/>
<dbReference type="AlphaFoldDB" id="A0A8J4X1V6"/>
<dbReference type="OrthoDB" id="9835793at2759"/>
<feature type="non-terminal residue" evidence="5">
    <location>
        <position position="1"/>
    </location>
</feature>
<dbReference type="PANTHER" id="PTHR12080">
    <property type="entry name" value="SIGNALING LYMPHOCYTIC ACTIVATION MOLECULE"/>
    <property type="match status" value="1"/>
</dbReference>
<accession>A0A8J4X1V6</accession>
<dbReference type="PANTHER" id="PTHR12080:SF59">
    <property type="entry name" value="HEPATIC AND GLIAL CELL ADHESION MOLECULE"/>
    <property type="match status" value="1"/>
</dbReference>
<evidence type="ECO:0000256" key="2">
    <source>
        <dbReference type="ARBA" id="ARBA00022729"/>
    </source>
</evidence>
<keyword evidence="3" id="KW-0472">Membrane</keyword>
<evidence type="ECO:0000256" key="3">
    <source>
        <dbReference type="ARBA" id="ARBA00023136"/>
    </source>
</evidence>
<dbReference type="Gene3D" id="2.60.40.10">
    <property type="entry name" value="Immunoglobulins"/>
    <property type="match status" value="1"/>
</dbReference>
<feature type="non-terminal residue" evidence="5">
    <location>
        <position position="312"/>
    </location>
</feature>
<comment type="subcellular location">
    <subcellularLocation>
        <location evidence="1">Membrane</location>
    </subcellularLocation>
</comment>
<dbReference type="InterPro" id="IPR015631">
    <property type="entry name" value="CD2/SLAM_rcpt"/>
</dbReference>
<comment type="caution">
    <text evidence="5">The sequence shown here is derived from an EMBL/GenBank/DDBJ whole genome shotgun (WGS) entry which is preliminary data.</text>
</comment>
<dbReference type="GO" id="GO:0005911">
    <property type="term" value="C:cell-cell junction"/>
    <property type="evidence" value="ECO:0007669"/>
    <property type="project" value="TreeGrafter"/>
</dbReference>
<evidence type="ECO:0000313" key="5">
    <source>
        <dbReference type="EMBL" id="KAF5900977.1"/>
    </source>
</evidence>
<reference evidence="5" key="1">
    <citation type="submission" date="2020-07" db="EMBL/GenBank/DDBJ databases">
        <title>Clarias magur genome sequencing, assembly and annotation.</title>
        <authorList>
            <person name="Kushwaha B."/>
            <person name="Kumar R."/>
            <person name="Das P."/>
            <person name="Joshi C.G."/>
            <person name="Kumar D."/>
            <person name="Nagpure N.S."/>
            <person name="Pandey M."/>
            <person name="Agarwal S."/>
            <person name="Srivastava S."/>
            <person name="Singh M."/>
            <person name="Sahoo L."/>
            <person name="Jayasankar P."/>
            <person name="Meher P.K."/>
            <person name="Koringa P.G."/>
            <person name="Iquebal M.A."/>
            <person name="Das S.P."/>
            <person name="Bit A."/>
            <person name="Patnaik S."/>
            <person name="Patel N."/>
            <person name="Shah T.M."/>
            <person name="Hinsu A."/>
            <person name="Jena J.K."/>
        </authorList>
    </citation>
    <scope>NUCLEOTIDE SEQUENCE</scope>
    <source>
        <strain evidence="5">CIFAMagur01</strain>
        <tissue evidence="5">Testis</tissue>
    </source>
</reference>
<protein>
    <submittedName>
        <fullName evidence="5">SLAM family member 8-like</fullName>
    </submittedName>
</protein>
<organism evidence="5 6">
    <name type="scientific">Clarias magur</name>
    <name type="common">Asian catfish</name>
    <name type="synonym">Macropteronotus magur</name>
    <dbReference type="NCBI Taxonomy" id="1594786"/>
    <lineage>
        <taxon>Eukaryota</taxon>
        <taxon>Metazoa</taxon>
        <taxon>Chordata</taxon>
        <taxon>Craniata</taxon>
        <taxon>Vertebrata</taxon>
        <taxon>Euteleostomi</taxon>
        <taxon>Actinopterygii</taxon>
        <taxon>Neopterygii</taxon>
        <taxon>Teleostei</taxon>
        <taxon>Ostariophysi</taxon>
        <taxon>Siluriformes</taxon>
        <taxon>Clariidae</taxon>
        <taxon>Clarias</taxon>
    </lineage>
</organism>